<keyword evidence="1" id="KW-0472">Membrane</keyword>
<dbReference type="InterPro" id="IPR036249">
    <property type="entry name" value="Thioredoxin-like_sf"/>
</dbReference>
<feature type="transmembrane region" description="Helical" evidence="1">
    <location>
        <begin position="256"/>
        <end position="279"/>
    </location>
</feature>
<evidence type="ECO:0000256" key="1">
    <source>
        <dbReference type="SAM" id="Phobius"/>
    </source>
</evidence>
<dbReference type="AlphaFoldDB" id="A0A9X3APM0"/>
<feature type="chain" id="PRO_5040722652" evidence="2">
    <location>
        <begin position="29"/>
        <end position="478"/>
    </location>
</feature>
<dbReference type="SUPFAM" id="SSF52833">
    <property type="entry name" value="Thioredoxin-like"/>
    <property type="match status" value="1"/>
</dbReference>
<feature type="transmembrane region" description="Helical" evidence="1">
    <location>
        <begin position="426"/>
        <end position="446"/>
    </location>
</feature>
<gene>
    <name evidence="3" type="ORF">NE535_10755</name>
</gene>
<feature type="signal peptide" evidence="2">
    <location>
        <begin position="1"/>
        <end position="28"/>
    </location>
</feature>
<accession>A0A9X3APM0</accession>
<comment type="caution">
    <text evidence="3">The sequence shown here is derived from an EMBL/GenBank/DDBJ whole genome shotgun (WGS) entry which is preliminary data.</text>
</comment>
<evidence type="ECO:0000256" key="2">
    <source>
        <dbReference type="SAM" id="SignalP"/>
    </source>
</evidence>
<reference evidence="3" key="1">
    <citation type="journal article" date="2023" name="Int. J. Syst. Evol. Microbiol.">
        <title>&lt;i&gt;Shewanella septentrionalis&lt;/i&gt; sp. nov. and &lt;i&gt;Shewanella holmiensis&lt;/i&gt; sp. nov., isolated from Baltic Sea water and sediments.</title>
        <authorList>
            <person name="Martin-Rodriguez A.J."/>
            <person name="Thorell K."/>
            <person name="Joffre E."/>
            <person name="Jensie-Markopoulos S."/>
            <person name="Moore E.R.B."/>
            <person name="Sjoling A."/>
        </authorList>
    </citation>
    <scope>NUCLEOTIDE SEQUENCE</scope>
    <source>
        <strain evidence="3">SP1S2-7</strain>
    </source>
</reference>
<keyword evidence="4" id="KW-1185">Reference proteome</keyword>
<dbReference type="EMBL" id="JAMTCD010000012">
    <property type="protein sequence ID" value="MCT7942271.1"/>
    <property type="molecule type" value="Genomic_DNA"/>
</dbReference>
<evidence type="ECO:0000313" key="3">
    <source>
        <dbReference type="EMBL" id="MCT7942271.1"/>
    </source>
</evidence>
<feature type="transmembrane region" description="Helical" evidence="1">
    <location>
        <begin position="221"/>
        <end position="244"/>
    </location>
</feature>
<name>A0A9X3APM0_9GAMM</name>
<dbReference type="RefSeq" id="WP_261298649.1">
    <property type="nucleotide sequence ID" value="NZ_JAMTCD010000012.1"/>
</dbReference>
<feature type="transmembrane region" description="Helical" evidence="1">
    <location>
        <begin position="392"/>
        <end position="414"/>
    </location>
</feature>
<keyword evidence="1" id="KW-0812">Transmembrane</keyword>
<keyword evidence="2" id="KW-0732">Signal</keyword>
<evidence type="ECO:0000313" key="4">
    <source>
        <dbReference type="Proteomes" id="UP001155546"/>
    </source>
</evidence>
<protein>
    <submittedName>
        <fullName evidence="3">Cytochrome C biosynthesis protein</fullName>
    </submittedName>
</protein>
<sequence length="478" mass="52090">MNLTFTRSWALLAILFFSVAFTSPAAQASSQNDSVWMTQQADQTMIKLHFFWSETCPHCRKAHPFIDALGERFDWIAVEDYLISQPGNVDKLMEMGKLTGSEPKSVPYFAVCGEAIIGYNSHQVTGQYIVERLIDCYKKQGGQPDIGNKLEDFLTLNTPAAEPLFGTCAETSSTDDGAASTCGMTQYSADSDTEQTSEPHVQPVDIPLIGAVHPEKMSLPLLTVVLAGVDAFNPCAFFVLLFLLSIMVNAGSKKRMLLVGGIFVFFSGFIYFIFMSAWLNLFQLLGGGDGGMIITCAGILALVAATVNIKDYFFGRGDVSLSMSVENRGSLIKRMGKLSKASSLPTMIVGSSILAILANAYELLCTAGFPMIYTSVLSISNLEVMERYLYLVAYNVVYVIPLATIVIVFSMTLGKRKLTEKEGEKLKLMSGIMMLGLGGMLVIDPMSLQNPVLSIGLIIGSIILTFVIVKLAQVLKFK</sequence>
<organism evidence="3 4">
    <name type="scientific">Shewanella holmiensis</name>
    <dbReference type="NCBI Taxonomy" id="2952222"/>
    <lineage>
        <taxon>Bacteria</taxon>
        <taxon>Pseudomonadati</taxon>
        <taxon>Pseudomonadota</taxon>
        <taxon>Gammaproteobacteria</taxon>
        <taxon>Alteromonadales</taxon>
        <taxon>Shewanellaceae</taxon>
        <taxon>Shewanella</taxon>
    </lineage>
</organism>
<dbReference type="Gene3D" id="3.40.30.10">
    <property type="entry name" value="Glutaredoxin"/>
    <property type="match status" value="1"/>
</dbReference>
<feature type="transmembrane region" description="Helical" evidence="1">
    <location>
        <begin position="291"/>
        <end position="309"/>
    </location>
</feature>
<feature type="transmembrane region" description="Helical" evidence="1">
    <location>
        <begin position="452"/>
        <end position="472"/>
    </location>
</feature>
<keyword evidence="1" id="KW-1133">Transmembrane helix</keyword>
<proteinExistence type="predicted"/>
<feature type="transmembrane region" description="Helical" evidence="1">
    <location>
        <begin position="344"/>
        <end position="372"/>
    </location>
</feature>
<dbReference type="Proteomes" id="UP001155546">
    <property type="component" value="Unassembled WGS sequence"/>
</dbReference>